<dbReference type="Pfam" id="PF04020">
    <property type="entry name" value="Phage_holin_4_2"/>
    <property type="match status" value="1"/>
</dbReference>
<dbReference type="Proteomes" id="UP000176424">
    <property type="component" value="Unassembled WGS sequence"/>
</dbReference>
<dbReference type="AlphaFoldDB" id="A0A1F4ZST4"/>
<keyword evidence="1" id="KW-0472">Membrane</keyword>
<organism evidence="2 3">
    <name type="scientific">Candidatus Amesbacteria bacterium RIFOXYB1_FULL_44_23</name>
    <dbReference type="NCBI Taxonomy" id="1797263"/>
    <lineage>
        <taxon>Bacteria</taxon>
        <taxon>Candidatus Amesiibacteriota</taxon>
    </lineage>
</organism>
<evidence type="ECO:0000313" key="3">
    <source>
        <dbReference type="Proteomes" id="UP000176424"/>
    </source>
</evidence>
<feature type="transmembrane region" description="Helical" evidence="1">
    <location>
        <begin position="36"/>
        <end position="59"/>
    </location>
</feature>
<keyword evidence="1" id="KW-0812">Transmembrane</keyword>
<accession>A0A1F4ZST4</accession>
<dbReference type="EMBL" id="MEXR01000037">
    <property type="protein sequence ID" value="OGD09188.1"/>
    <property type="molecule type" value="Genomic_DNA"/>
</dbReference>
<dbReference type="STRING" id="1797263.A2397_04365"/>
<protein>
    <recommendedName>
        <fullName evidence="4">Phage holin family protein</fullName>
    </recommendedName>
</protein>
<feature type="transmembrane region" description="Helical" evidence="1">
    <location>
        <begin position="71"/>
        <end position="88"/>
    </location>
</feature>
<feature type="transmembrane region" description="Helical" evidence="1">
    <location>
        <begin position="12"/>
        <end position="30"/>
    </location>
</feature>
<evidence type="ECO:0000313" key="2">
    <source>
        <dbReference type="EMBL" id="OGD09188.1"/>
    </source>
</evidence>
<evidence type="ECO:0000256" key="1">
    <source>
        <dbReference type="SAM" id="Phobius"/>
    </source>
</evidence>
<sequence length="136" mass="15241">MFRLFLRSISINFASIYIAIIILNPVISYVGGLKTLLTAAVIIALANLFVRPIVNLLLLPIHLITLGLFRWVANLATLYLVTILVPNLKIHAFVSPRLDIGYLIIPPITFSAFGSFILATITLTCVFHFLYWLLQD</sequence>
<comment type="caution">
    <text evidence="2">The sequence shown here is derived from an EMBL/GenBank/DDBJ whole genome shotgun (WGS) entry which is preliminary data.</text>
</comment>
<proteinExistence type="predicted"/>
<keyword evidence="1" id="KW-1133">Transmembrane helix</keyword>
<evidence type="ECO:0008006" key="4">
    <source>
        <dbReference type="Google" id="ProtNLM"/>
    </source>
</evidence>
<name>A0A1F4ZST4_9BACT</name>
<feature type="transmembrane region" description="Helical" evidence="1">
    <location>
        <begin position="108"/>
        <end position="134"/>
    </location>
</feature>
<reference evidence="2 3" key="1">
    <citation type="journal article" date="2016" name="Nat. Commun.">
        <title>Thousands of microbial genomes shed light on interconnected biogeochemical processes in an aquifer system.</title>
        <authorList>
            <person name="Anantharaman K."/>
            <person name="Brown C.T."/>
            <person name="Hug L.A."/>
            <person name="Sharon I."/>
            <person name="Castelle C.J."/>
            <person name="Probst A.J."/>
            <person name="Thomas B.C."/>
            <person name="Singh A."/>
            <person name="Wilkins M.J."/>
            <person name="Karaoz U."/>
            <person name="Brodie E.L."/>
            <person name="Williams K.H."/>
            <person name="Hubbard S.S."/>
            <person name="Banfield J.F."/>
        </authorList>
    </citation>
    <scope>NUCLEOTIDE SEQUENCE [LARGE SCALE GENOMIC DNA]</scope>
</reference>
<gene>
    <name evidence="2" type="ORF">A2397_04365</name>
</gene>
<dbReference type="InterPro" id="IPR007165">
    <property type="entry name" value="Phage_holin_4_2"/>
</dbReference>